<keyword evidence="6" id="KW-1185">Reference proteome</keyword>
<evidence type="ECO:0000256" key="3">
    <source>
        <dbReference type="SAM" id="SignalP"/>
    </source>
</evidence>
<evidence type="ECO:0000256" key="2">
    <source>
        <dbReference type="SAM" id="Phobius"/>
    </source>
</evidence>
<keyword evidence="2" id="KW-1133">Transmembrane helix</keyword>
<evidence type="ECO:0000313" key="6">
    <source>
        <dbReference type="Proteomes" id="UP000324233"/>
    </source>
</evidence>
<dbReference type="KEGG" id="agv:OJF2_32620"/>
<keyword evidence="3" id="KW-0732">Signal</keyword>
<sequence precursor="true">MFAVFGTLSVIPWILFAQASWNPAPAPAVDVGSSGQAVDVEVRDRGELFGPGAGRRAREALQGIDRVHPARVLIEAIPSLDGAWIADVALRRAKDAAPDRLYVLVAGEEREVGVVAGRRGPASRLTDRQREQIRQAFLGPLRAGHPDEAFDRGILEIRATLDRAAAGTGAGAPAVLLFATTVLAVLLASWAREKLGGGERTREGGGACREHARDAPRRGYRGAGSPRKVGV</sequence>
<proteinExistence type="predicted"/>
<dbReference type="Pfam" id="PF04536">
    <property type="entry name" value="TPM_phosphatase"/>
    <property type="match status" value="1"/>
</dbReference>
<gene>
    <name evidence="5" type="ORF">OJF2_32620</name>
</gene>
<reference evidence="5 6" key="1">
    <citation type="submission" date="2019-08" db="EMBL/GenBank/DDBJ databases">
        <title>Deep-cultivation of Planctomycetes and their phenomic and genomic characterization uncovers novel biology.</title>
        <authorList>
            <person name="Wiegand S."/>
            <person name="Jogler M."/>
            <person name="Boedeker C."/>
            <person name="Pinto D."/>
            <person name="Vollmers J."/>
            <person name="Rivas-Marin E."/>
            <person name="Kohn T."/>
            <person name="Peeters S.H."/>
            <person name="Heuer A."/>
            <person name="Rast P."/>
            <person name="Oberbeckmann S."/>
            <person name="Bunk B."/>
            <person name="Jeske O."/>
            <person name="Meyerdierks A."/>
            <person name="Storesund J.E."/>
            <person name="Kallscheuer N."/>
            <person name="Luecker S."/>
            <person name="Lage O.M."/>
            <person name="Pohl T."/>
            <person name="Merkel B.J."/>
            <person name="Hornburger P."/>
            <person name="Mueller R.-W."/>
            <person name="Bruemmer F."/>
            <person name="Labrenz M."/>
            <person name="Spormann A.M."/>
            <person name="Op den Camp H."/>
            <person name="Overmann J."/>
            <person name="Amann R."/>
            <person name="Jetten M.S.M."/>
            <person name="Mascher T."/>
            <person name="Medema M.H."/>
            <person name="Devos D.P."/>
            <person name="Kaster A.-K."/>
            <person name="Ovreas L."/>
            <person name="Rohde M."/>
            <person name="Galperin M.Y."/>
            <person name="Jogler C."/>
        </authorList>
    </citation>
    <scope>NUCLEOTIDE SEQUENCE [LARGE SCALE GENOMIC DNA]</scope>
    <source>
        <strain evidence="5 6">OJF2</strain>
    </source>
</reference>
<evidence type="ECO:0000259" key="4">
    <source>
        <dbReference type="Pfam" id="PF04536"/>
    </source>
</evidence>
<keyword evidence="2" id="KW-0472">Membrane</keyword>
<dbReference type="RefSeq" id="WP_148594604.1">
    <property type="nucleotide sequence ID" value="NZ_CP042997.1"/>
</dbReference>
<feature type="transmembrane region" description="Helical" evidence="2">
    <location>
        <begin position="170"/>
        <end position="191"/>
    </location>
</feature>
<keyword evidence="2" id="KW-0812">Transmembrane</keyword>
<name>A0A5B9W430_9BACT</name>
<evidence type="ECO:0000256" key="1">
    <source>
        <dbReference type="SAM" id="MobiDB-lite"/>
    </source>
</evidence>
<dbReference type="AlphaFoldDB" id="A0A5B9W430"/>
<feature type="domain" description="TPM" evidence="4">
    <location>
        <begin position="42"/>
        <end position="159"/>
    </location>
</feature>
<feature type="region of interest" description="Disordered" evidence="1">
    <location>
        <begin position="197"/>
        <end position="231"/>
    </location>
</feature>
<evidence type="ECO:0000313" key="5">
    <source>
        <dbReference type="EMBL" id="QEH34720.1"/>
    </source>
</evidence>
<dbReference type="Gene3D" id="3.10.310.50">
    <property type="match status" value="1"/>
</dbReference>
<feature type="compositionally biased region" description="Basic and acidic residues" evidence="1">
    <location>
        <begin position="197"/>
        <end position="217"/>
    </location>
</feature>
<dbReference type="EMBL" id="CP042997">
    <property type="protein sequence ID" value="QEH34720.1"/>
    <property type="molecule type" value="Genomic_DNA"/>
</dbReference>
<feature type="signal peptide" evidence="3">
    <location>
        <begin position="1"/>
        <end position="19"/>
    </location>
</feature>
<protein>
    <recommendedName>
        <fullName evidence="4">TPM domain-containing protein</fullName>
    </recommendedName>
</protein>
<dbReference type="OrthoDB" id="9917334at2"/>
<dbReference type="InterPro" id="IPR007621">
    <property type="entry name" value="TPM_dom"/>
</dbReference>
<feature type="chain" id="PRO_5022766878" description="TPM domain-containing protein" evidence="3">
    <location>
        <begin position="20"/>
        <end position="231"/>
    </location>
</feature>
<accession>A0A5B9W430</accession>
<organism evidence="5 6">
    <name type="scientific">Aquisphaera giovannonii</name>
    <dbReference type="NCBI Taxonomy" id="406548"/>
    <lineage>
        <taxon>Bacteria</taxon>
        <taxon>Pseudomonadati</taxon>
        <taxon>Planctomycetota</taxon>
        <taxon>Planctomycetia</taxon>
        <taxon>Isosphaerales</taxon>
        <taxon>Isosphaeraceae</taxon>
        <taxon>Aquisphaera</taxon>
    </lineage>
</organism>
<dbReference type="Proteomes" id="UP000324233">
    <property type="component" value="Chromosome"/>
</dbReference>